<proteinExistence type="predicted"/>
<gene>
    <name evidence="2" type="primary">yunB</name>
    <name evidence="2" type="ORF">D3Z33_08855</name>
</gene>
<sequence>MKKSPFKKRYFILVFLIVIIIYSFLIVDKNIRPTILAISQVKARMVATQAINDAVKENIGEEIKYEDLIHLRYDNDGKLRTIQNNTMMMTKISSNIALAVQDEIRQIGIKKVKIPLGNAMNSQLLSQYGPKVSMKMTPQGSVTVDFTTEFEESGINQTVHRVILIIKTNVRIIVPLATKTEEVLTTIPIAETVIVGDVPDSYISVPEKDFLNVVD</sequence>
<feature type="transmembrane region" description="Helical" evidence="1">
    <location>
        <begin position="10"/>
        <end position="27"/>
    </location>
</feature>
<reference evidence="2 3" key="1">
    <citation type="submission" date="2018-08" db="EMBL/GenBank/DDBJ databases">
        <title>Murine metabolic-syndrome-specific gut microbial biobank.</title>
        <authorList>
            <person name="Liu C."/>
        </authorList>
    </citation>
    <scope>NUCLEOTIDE SEQUENCE [LARGE SCALE GENOMIC DNA]</scope>
    <source>
        <strain evidence="2 3">583</strain>
    </source>
</reference>
<keyword evidence="1" id="KW-0812">Transmembrane</keyword>
<accession>A0A845QXG3</accession>
<dbReference type="OrthoDB" id="1649278at2"/>
<dbReference type="NCBIfam" id="TIGR02832">
    <property type="entry name" value="spo_yunB"/>
    <property type="match status" value="1"/>
</dbReference>
<keyword evidence="3" id="KW-1185">Reference proteome</keyword>
<dbReference type="Proteomes" id="UP000467132">
    <property type="component" value="Unassembled WGS sequence"/>
</dbReference>
<dbReference type="Pfam" id="PF09560">
    <property type="entry name" value="Spore_YunB"/>
    <property type="match status" value="1"/>
</dbReference>
<evidence type="ECO:0000256" key="1">
    <source>
        <dbReference type="SAM" id="Phobius"/>
    </source>
</evidence>
<name>A0A845QXG3_9CLOT</name>
<keyword evidence="1" id="KW-1133">Transmembrane helix</keyword>
<evidence type="ECO:0000313" key="2">
    <source>
        <dbReference type="EMBL" id="NBI06961.1"/>
    </source>
</evidence>
<protein>
    <submittedName>
        <fullName evidence="2">Sporulation protein YunB</fullName>
    </submittedName>
</protein>
<evidence type="ECO:0000313" key="3">
    <source>
        <dbReference type="Proteomes" id="UP000467132"/>
    </source>
</evidence>
<dbReference type="PIRSF" id="PIRSF021383">
    <property type="entry name" value="YunB"/>
    <property type="match status" value="1"/>
</dbReference>
<keyword evidence="1" id="KW-0472">Membrane</keyword>
<dbReference type="EMBL" id="QXXA01000009">
    <property type="protein sequence ID" value="NBI06961.1"/>
    <property type="molecule type" value="Genomic_DNA"/>
</dbReference>
<comment type="caution">
    <text evidence="2">The sequence shown here is derived from an EMBL/GenBank/DDBJ whole genome shotgun (WGS) entry which is preliminary data.</text>
</comment>
<dbReference type="AlphaFoldDB" id="A0A845QXG3"/>
<dbReference type="RefSeq" id="WP_160197428.1">
    <property type="nucleotide sequence ID" value="NZ_QXXA01000009.1"/>
</dbReference>
<dbReference type="InterPro" id="IPR014197">
    <property type="entry name" value="Sporulation_prot_YunB"/>
</dbReference>
<organism evidence="2 3">
    <name type="scientific">Senegalia massiliensis</name>
    <dbReference type="NCBI Taxonomy" id="1720316"/>
    <lineage>
        <taxon>Bacteria</taxon>
        <taxon>Bacillati</taxon>
        <taxon>Bacillota</taxon>
        <taxon>Clostridia</taxon>
        <taxon>Eubacteriales</taxon>
        <taxon>Clostridiaceae</taxon>
        <taxon>Senegalia</taxon>
    </lineage>
</organism>